<accession>A0ACB9GQT2</accession>
<protein>
    <submittedName>
        <fullName evidence="1">Uncharacterized protein</fullName>
    </submittedName>
</protein>
<name>A0ACB9GQT2_9ASTR</name>
<reference evidence="1 2" key="2">
    <citation type="journal article" date="2022" name="Mol. Ecol. Resour.">
        <title>The genomes of chicory, endive, great burdock and yacon provide insights into Asteraceae paleo-polyploidization history and plant inulin production.</title>
        <authorList>
            <person name="Fan W."/>
            <person name="Wang S."/>
            <person name="Wang H."/>
            <person name="Wang A."/>
            <person name="Jiang F."/>
            <person name="Liu H."/>
            <person name="Zhao H."/>
            <person name="Xu D."/>
            <person name="Zhang Y."/>
        </authorList>
    </citation>
    <scope>NUCLEOTIDE SEQUENCE [LARGE SCALE GENOMIC DNA]</scope>
    <source>
        <strain evidence="2">cv. Yunnan</strain>
        <tissue evidence="1">Leaves</tissue>
    </source>
</reference>
<gene>
    <name evidence="1" type="ORF">L1987_44990</name>
</gene>
<proteinExistence type="predicted"/>
<dbReference type="EMBL" id="CM042031">
    <property type="protein sequence ID" value="KAI3785864.1"/>
    <property type="molecule type" value="Genomic_DNA"/>
</dbReference>
<reference evidence="2" key="1">
    <citation type="journal article" date="2022" name="Mol. Ecol. Resour.">
        <title>The genomes of chicory, endive, great burdock and yacon provide insights into Asteraceae palaeo-polyploidization history and plant inulin production.</title>
        <authorList>
            <person name="Fan W."/>
            <person name="Wang S."/>
            <person name="Wang H."/>
            <person name="Wang A."/>
            <person name="Jiang F."/>
            <person name="Liu H."/>
            <person name="Zhao H."/>
            <person name="Xu D."/>
            <person name="Zhang Y."/>
        </authorList>
    </citation>
    <scope>NUCLEOTIDE SEQUENCE [LARGE SCALE GENOMIC DNA]</scope>
    <source>
        <strain evidence="2">cv. Yunnan</strain>
    </source>
</reference>
<organism evidence="1 2">
    <name type="scientific">Smallanthus sonchifolius</name>
    <dbReference type="NCBI Taxonomy" id="185202"/>
    <lineage>
        <taxon>Eukaryota</taxon>
        <taxon>Viridiplantae</taxon>
        <taxon>Streptophyta</taxon>
        <taxon>Embryophyta</taxon>
        <taxon>Tracheophyta</taxon>
        <taxon>Spermatophyta</taxon>
        <taxon>Magnoliopsida</taxon>
        <taxon>eudicotyledons</taxon>
        <taxon>Gunneridae</taxon>
        <taxon>Pentapetalae</taxon>
        <taxon>asterids</taxon>
        <taxon>campanulids</taxon>
        <taxon>Asterales</taxon>
        <taxon>Asteraceae</taxon>
        <taxon>Asteroideae</taxon>
        <taxon>Heliantheae alliance</taxon>
        <taxon>Millerieae</taxon>
        <taxon>Smallanthus</taxon>
    </lineage>
</organism>
<dbReference type="Proteomes" id="UP001056120">
    <property type="component" value="Linkage Group LG14"/>
</dbReference>
<evidence type="ECO:0000313" key="2">
    <source>
        <dbReference type="Proteomes" id="UP001056120"/>
    </source>
</evidence>
<evidence type="ECO:0000313" key="1">
    <source>
        <dbReference type="EMBL" id="KAI3785864.1"/>
    </source>
</evidence>
<keyword evidence="2" id="KW-1185">Reference proteome</keyword>
<comment type="caution">
    <text evidence="1">The sequence shown here is derived from an EMBL/GenBank/DDBJ whole genome shotgun (WGS) entry which is preliminary data.</text>
</comment>
<sequence>MGKIIAQSQASFNNGSLVLDTVGLLVGEGWKTPGDPPSPKPNGNKDPLGQSGLMGSDPFGINDLIFKIGPIQMTSPRKNLKLKRKSSKSTGTGTLEGPSEGERSSSAEEVDQTGSPGTGSDGGALDDNLSGGSYGEKVSFYGF</sequence>